<dbReference type="EMBL" id="GBRH01278091">
    <property type="protein sequence ID" value="JAD19804.1"/>
    <property type="molecule type" value="Transcribed_RNA"/>
</dbReference>
<accession>A0A0A8Y0R0</accession>
<proteinExistence type="predicted"/>
<evidence type="ECO:0000313" key="1">
    <source>
        <dbReference type="EMBL" id="JAD19804.1"/>
    </source>
</evidence>
<reference evidence="1" key="2">
    <citation type="journal article" date="2015" name="Data Brief">
        <title>Shoot transcriptome of the giant reed, Arundo donax.</title>
        <authorList>
            <person name="Barrero R.A."/>
            <person name="Guerrero F.D."/>
            <person name="Moolhuijzen P."/>
            <person name="Goolsby J.A."/>
            <person name="Tidwell J."/>
            <person name="Bellgard S.E."/>
            <person name="Bellgard M.I."/>
        </authorList>
    </citation>
    <scope>NUCLEOTIDE SEQUENCE</scope>
    <source>
        <tissue evidence="1">Shoot tissue taken approximately 20 cm above the soil surface</tissue>
    </source>
</reference>
<organism evidence="1">
    <name type="scientific">Arundo donax</name>
    <name type="common">Giant reed</name>
    <name type="synonym">Donax arundinaceus</name>
    <dbReference type="NCBI Taxonomy" id="35708"/>
    <lineage>
        <taxon>Eukaryota</taxon>
        <taxon>Viridiplantae</taxon>
        <taxon>Streptophyta</taxon>
        <taxon>Embryophyta</taxon>
        <taxon>Tracheophyta</taxon>
        <taxon>Spermatophyta</taxon>
        <taxon>Magnoliopsida</taxon>
        <taxon>Liliopsida</taxon>
        <taxon>Poales</taxon>
        <taxon>Poaceae</taxon>
        <taxon>PACMAD clade</taxon>
        <taxon>Arundinoideae</taxon>
        <taxon>Arundineae</taxon>
        <taxon>Arundo</taxon>
    </lineage>
</organism>
<name>A0A0A8Y0R0_ARUDO</name>
<dbReference type="AlphaFoldDB" id="A0A0A8Y0R0"/>
<reference evidence="1" key="1">
    <citation type="submission" date="2014-09" db="EMBL/GenBank/DDBJ databases">
        <authorList>
            <person name="Magalhaes I.L.F."/>
            <person name="Oliveira U."/>
            <person name="Santos F.R."/>
            <person name="Vidigal T.H.D.A."/>
            <person name="Brescovit A.D."/>
            <person name="Santos A.J."/>
        </authorList>
    </citation>
    <scope>NUCLEOTIDE SEQUENCE</scope>
    <source>
        <tissue evidence="1">Shoot tissue taken approximately 20 cm above the soil surface</tissue>
    </source>
</reference>
<sequence length="23" mass="2725">MEICTHIGQHIVFPMNSYNYQAK</sequence>
<protein>
    <submittedName>
        <fullName evidence="1">Uncharacterized protein</fullName>
    </submittedName>
</protein>